<dbReference type="RefSeq" id="WP_169277269.1">
    <property type="nucleotide sequence ID" value="NZ_JABBCP010000002.1"/>
</dbReference>
<organism evidence="2 3">
    <name type="scientific">Collinsella acetigenes</name>
    <dbReference type="NCBI Taxonomy" id="2713419"/>
    <lineage>
        <taxon>Bacteria</taxon>
        <taxon>Bacillati</taxon>
        <taxon>Actinomycetota</taxon>
        <taxon>Coriobacteriia</taxon>
        <taxon>Coriobacteriales</taxon>
        <taxon>Coriobacteriaceae</taxon>
        <taxon>Collinsella</taxon>
    </lineage>
</organism>
<dbReference type="Proteomes" id="UP000546970">
    <property type="component" value="Unassembled WGS sequence"/>
</dbReference>
<evidence type="ECO:0008006" key="4">
    <source>
        <dbReference type="Google" id="ProtNLM"/>
    </source>
</evidence>
<keyword evidence="3" id="KW-1185">Reference proteome</keyword>
<accession>A0A7X9YI95</accession>
<evidence type="ECO:0000313" key="3">
    <source>
        <dbReference type="Proteomes" id="UP000546970"/>
    </source>
</evidence>
<evidence type="ECO:0000256" key="1">
    <source>
        <dbReference type="SAM" id="MobiDB-lite"/>
    </source>
</evidence>
<feature type="region of interest" description="Disordered" evidence="1">
    <location>
        <begin position="39"/>
        <end position="58"/>
    </location>
</feature>
<reference evidence="2 3" key="1">
    <citation type="submission" date="2020-04" db="EMBL/GenBank/DDBJ databases">
        <title>Collinsella sp. KGMB02528 nov., an anaerobic actinobacterium isolated from human feces.</title>
        <authorList>
            <person name="Han K.-I."/>
            <person name="Eom M.K."/>
            <person name="Kim J.-S."/>
            <person name="Lee K.C."/>
            <person name="Suh M.K."/>
            <person name="Park S.-H."/>
            <person name="Lee J.H."/>
            <person name="Kang S.W."/>
            <person name="Park J.-E."/>
            <person name="Oh B.S."/>
            <person name="Yu S.Y."/>
            <person name="Choi S.-H."/>
            <person name="Lee D.H."/>
            <person name="Yoon H."/>
            <person name="Kim B.-Y."/>
            <person name="Lee J.H."/>
            <person name="Lee J.-S."/>
        </authorList>
    </citation>
    <scope>NUCLEOTIDE SEQUENCE [LARGE SCALE GENOMIC DNA]</scope>
    <source>
        <strain evidence="2 3">KGMB02528</strain>
    </source>
</reference>
<proteinExistence type="predicted"/>
<protein>
    <recommendedName>
        <fullName evidence="4">Lipoprotein</fullName>
    </recommendedName>
</protein>
<dbReference type="PROSITE" id="PS51257">
    <property type="entry name" value="PROKAR_LIPOPROTEIN"/>
    <property type="match status" value="1"/>
</dbReference>
<sequence length="58" mass="5810">MAAKRVDCFLKCAGRHGYLWSVAAAATSVAGGCLSESIGYRGASGAAGKTDCDPGTLE</sequence>
<comment type="caution">
    <text evidence="2">The sequence shown here is derived from an EMBL/GenBank/DDBJ whole genome shotgun (WGS) entry which is preliminary data.</text>
</comment>
<dbReference type="EMBL" id="JABBCP010000002">
    <property type="protein sequence ID" value="NMF55639.1"/>
    <property type="molecule type" value="Genomic_DNA"/>
</dbReference>
<name>A0A7X9YI95_9ACTN</name>
<evidence type="ECO:0000313" key="2">
    <source>
        <dbReference type="EMBL" id="NMF55639.1"/>
    </source>
</evidence>
<dbReference type="AlphaFoldDB" id="A0A7X9YI95"/>
<gene>
    <name evidence="2" type="ORF">HF320_04765</name>
</gene>